<reference evidence="8 10" key="1">
    <citation type="journal article" date="2007" name="Nature">
        <title>Evolution of genes and genomes on the Drosophila phylogeny.</title>
        <authorList>
            <consortium name="Drosophila 12 Genomes Consortium"/>
            <person name="Clark A.G."/>
            <person name="Eisen M.B."/>
            <person name="Smith D.R."/>
            <person name="Bergman C.M."/>
            <person name="Oliver B."/>
            <person name="Markow T.A."/>
            <person name="Kaufman T.C."/>
            <person name="Kellis M."/>
            <person name="Gelbart W."/>
            <person name="Iyer V.N."/>
            <person name="Pollard D.A."/>
            <person name="Sackton T.B."/>
            <person name="Larracuente A.M."/>
            <person name="Singh N.D."/>
            <person name="Abad J.P."/>
            <person name="Abt D.N."/>
            <person name="Adryan B."/>
            <person name="Aguade M."/>
            <person name="Akashi H."/>
            <person name="Anderson W.W."/>
            <person name="Aquadro C.F."/>
            <person name="Ardell D.H."/>
            <person name="Arguello R."/>
            <person name="Artieri C.G."/>
            <person name="Barbash D.A."/>
            <person name="Barker D."/>
            <person name="Barsanti P."/>
            <person name="Batterham P."/>
            <person name="Batzoglou S."/>
            <person name="Begun D."/>
            <person name="Bhutkar A."/>
            <person name="Blanco E."/>
            <person name="Bosak S.A."/>
            <person name="Bradley R.K."/>
            <person name="Brand A.D."/>
            <person name="Brent M.R."/>
            <person name="Brooks A.N."/>
            <person name="Brown R.H."/>
            <person name="Butlin R.K."/>
            <person name="Caggese C."/>
            <person name="Calvi B.R."/>
            <person name="Bernardo de Carvalho A."/>
            <person name="Caspi A."/>
            <person name="Castrezana S."/>
            <person name="Celniker S.E."/>
            <person name="Chang J.L."/>
            <person name="Chapple C."/>
            <person name="Chatterji S."/>
            <person name="Chinwalla A."/>
            <person name="Civetta A."/>
            <person name="Clifton S.W."/>
            <person name="Comeron J.M."/>
            <person name="Costello J.C."/>
            <person name="Coyne J.A."/>
            <person name="Daub J."/>
            <person name="David R.G."/>
            <person name="Delcher A.L."/>
            <person name="Delehaunty K."/>
            <person name="Do C.B."/>
            <person name="Ebling H."/>
            <person name="Edwards K."/>
            <person name="Eickbush T."/>
            <person name="Evans J.D."/>
            <person name="Filipski A."/>
            <person name="Findeiss S."/>
            <person name="Freyhult E."/>
            <person name="Fulton L."/>
            <person name="Fulton R."/>
            <person name="Garcia A.C."/>
            <person name="Gardiner A."/>
            <person name="Garfield D.A."/>
            <person name="Garvin B.E."/>
            <person name="Gibson G."/>
            <person name="Gilbert D."/>
            <person name="Gnerre S."/>
            <person name="Godfrey J."/>
            <person name="Good R."/>
            <person name="Gotea V."/>
            <person name="Gravely B."/>
            <person name="Greenberg A.J."/>
            <person name="Griffiths-Jones S."/>
            <person name="Gross S."/>
            <person name="Guigo R."/>
            <person name="Gustafson E.A."/>
            <person name="Haerty W."/>
            <person name="Hahn M.W."/>
            <person name="Halligan D.L."/>
            <person name="Halpern A.L."/>
            <person name="Halter G.M."/>
            <person name="Han M.V."/>
            <person name="Heger A."/>
            <person name="Hillier L."/>
            <person name="Hinrichs A.S."/>
            <person name="Holmes I."/>
            <person name="Hoskins R.A."/>
            <person name="Hubisz M.J."/>
            <person name="Hultmark D."/>
            <person name="Huntley M.A."/>
            <person name="Jaffe D.B."/>
            <person name="Jagadeeshan S."/>
            <person name="Jeck W.R."/>
            <person name="Johnson J."/>
            <person name="Jones C.D."/>
            <person name="Jordan W.C."/>
            <person name="Karpen G.H."/>
            <person name="Kataoka E."/>
            <person name="Keightley P.D."/>
            <person name="Kheradpour P."/>
            <person name="Kirkness E.F."/>
            <person name="Koerich L.B."/>
            <person name="Kristiansen K."/>
            <person name="Kudrna D."/>
            <person name="Kulathinal R.J."/>
            <person name="Kumar S."/>
            <person name="Kwok R."/>
            <person name="Lander E."/>
            <person name="Langley C.H."/>
            <person name="Lapoint R."/>
            <person name="Lazzaro B.P."/>
            <person name="Lee S.J."/>
            <person name="Levesque L."/>
            <person name="Li R."/>
            <person name="Lin C.F."/>
            <person name="Lin M.F."/>
            <person name="Lindblad-Toh K."/>
            <person name="Llopart A."/>
            <person name="Long M."/>
            <person name="Low L."/>
            <person name="Lozovsky E."/>
            <person name="Lu J."/>
            <person name="Luo M."/>
            <person name="Machado C.A."/>
            <person name="Makalowski W."/>
            <person name="Marzo M."/>
            <person name="Matsuda M."/>
            <person name="Matzkin L."/>
            <person name="McAllister B."/>
            <person name="McBride C.S."/>
            <person name="McKernan B."/>
            <person name="McKernan K."/>
            <person name="Mendez-Lago M."/>
            <person name="Minx P."/>
            <person name="Mollenhauer M.U."/>
            <person name="Montooth K."/>
            <person name="Mount S.M."/>
            <person name="Mu X."/>
            <person name="Myers E."/>
            <person name="Negre B."/>
            <person name="Newfeld S."/>
            <person name="Nielsen R."/>
            <person name="Noor M.A."/>
            <person name="O'Grady P."/>
            <person name="Pachter L."/>
            <person name="Papaceit M."/>
            <person name="Parisi M.J."/>
            <person name="Parisi M."/>
            <person name="Parts L."/>
            <person name="Pedersen J.S."/>
            <person name="Pesole G."/>
            <person name="Phillippy A.M."/>
            <person name="Ponting C.P."/>
            <person name="Pop M."/>
            <person name="Porcelli D."/>
            <person name="Powell J.R."/>
            <person name="Prohaska S."/>
            <person name="Pruitt K."/>
            <person name="Puig M."/>
            <person name="Quesneville H."/>
            <person name="Ram K.R."/>
            <person name="Rand D."/>
            <person name="Rasmussen M.D."/>
            <person name="Reed L.K."/>
            <person name="Reenan R."/>
            <person name="Reily A."/>
            <person name="Remington K.A."/>
            <person name="Rieger T.T."/>
            <person name="Ritchie M.G."/>
            <person name="Robin C."/>
            <person name="Rogers Y.H."/>
            <person name="Rohde C."/>
            <person name="Rozas J."/>
            <person name="Rubenfield M.J."/>
            <person name="Ruiz A."/>
            <person name="Russo S."/>
            <person name="Salzberg S.L."/>
            <person name="Sanchez-Gracia A."/>
            <person name="Saranga D.J."/>
            <person name="Sato H."/>
            <person name="Schaeffer S.W."/>
            <person name="Schatz M.C."/>
            <person name="Schlenke T."/>
            <person name="Schwartz R."/>
            <person name="Segarra C."/>
            <person name="Singh R.S."/>
            <person name="Sirot L."/>
            <person name="Sirota M."/>
            <person name="Sisneros N.B."/>
            <person name="Smith C.D."/>
            <person name="Smith T.F."/>
            <person name="Spieth J."/>
            <person name="Stage D.E."/>
            <person name="Stark A."/>
            <person name="Stephan W."/>
            <person name="Strausberg R.L."/>
            <person name="Strempel S."/>
            <person name="Sturgill D."/>
            <person name="Sutton G."/>
            <person name="Sutton G.G."/>
            <person name="Tao W."/>
            <person name="Teichmann S."/>
            <person name="Tobari Y.N."/>
            <person name="Tomimura Y."/>
            <person name="Tsolas J.M."/>
            <person name="Valente V.L."/>
            <person name="Venter E."/>
            <person name="Venter J.C."/>
            <person name="Vicario S."/>
            <person name="Vieira F.G."/>
            <person name="Vilella A.J."/>
            <person name="Villasante A."/>
            <person name="Walenz B."/>
            <person name="Wang J."/>
            <person name="Wasserman M."/>
            <person name="Watts T."/>
            <person name="Wilson D."/>
            <person name="Wilson R.K."/>
            <person name="Wing R.A."/>
            <person name="Wolfner M.F."/>
            <person name="Wong A."/>
            <person name="Wong G.K."/>
            <person name="Wu C.I."/>
            <person name="Wu G."/>
            <person name="Yamamoto D."/>
            <person name="Yang H.P."/>
            <person name="Yang S.P."/>
            <person name="Yorke J.A."/>
            <person name="Yoshida K."/>
            <person name="Zdobnov E."/>
            <person name="Zhang P."/>
            <person name="Zhang Y."/>
            <person name="Zimin A.V."/>
            <person name="Baldwin J."/>
            <person name="Abdouelleil A."/>
            <person name="Abdulkadir J."/>
            <person name="Abebe A."/>
            <person name="Abera B."/>
            <person name="Abreu J."/>
            <person name="Acer S.C."/>
            <person name="Aftuck L."/>
            <person name="Alexander A."/>
            <person name="An P."/>
            <person name="Anderson E."/>
            <person name="Anderson S."/>
            <person name="Arachi H."/>
            <person name="Azer M."/>
            <person name="Bachantsang P."/>
            <person name="Barry A."/>
            <person name="Bayul T."/>
            <person name="Berlin A."/>
            <person name="Bessette D."/>
            <person name="Bloom T."/>
            <person name="Blye J."/>
            <person name="Boguslavskiy L."/>
            <person name="Bonnet C."/>
            <person name="Boukhgalter B."/>
            <person name="Bourzgui I."/>
            <person name="Brown A."/>
            <person name="Cahill P."/>
            <person name="Channer S."/>
            <person name="Cheshatsang Y."/>
            <person name="Chuda L."/>
            <person name="Citroen M."/>
            <person name="Collymore A."/>
            <person name="Cooke P."/>
            <person name="Costello M."/>
            <person name="D'Aco K."/>
            <person name="Daza R."/>
            <person name="De Haan G."/>
            <person name="DeGray S."/>
            <person name="DeMaso C."/>
            <person name="Dhargay N."/>
            <person name="Dooley K."/>
            <person name="Dooley E."/>
            <person name="Doricent M."/>
            <person name="Dorje P."/>
            <person name="Dorjee K."/>
            <person name="Dupes A."/>
            <person name="Elong R."/>
            <person name="Falk J."/>
            <person name="Farina A."/>
            <person name="Faro S."/>
            <person name="Ferguson D."/>
            <person name="Fisher S."/>
            <person name="Foley C.D."/>
            <person name="Franke A."/>
            <person name="Friedrich D."/>
            <person name="Gadbois L."/>
            <person name="Gearin G."/>
            <person name="Gearin C.R."/>
            <person name="Giannoukos G."/>
            <person name="Goode T."/>
            <person name="Graham J."/>
            <person name="Grandbois E."/>
            <person name="Grewal S."/>
            <person name="Gyaltsen K."/>
            <person name="Hafez N."/>
            <person name="Hagos B."/>
            <person name="Hall J."/>
            <person name="Henson C."/>
            <person name="Hollinger A."/>
            <person name="Honan T."/>
            <person name="Huard M.D."/>
            <person name="Hughes L."/>
            <person name="Hurhula B."/>
            <person name="Husby M.E."/>
            <person name="Kamat A."/>
            <person name="Kanga B."/>
            <person name="Kashin S."/>
            <person name="Khazanovich D."/>
            <person name="Kisner P."/>
            <person name="Lance K."/>
            <person name="Lara M."/>
            <person name="Lee W."/>
            <person name="Lennon N."/>
            <person name="Letendre F."/>
            <person name="LeVine R."/>
            <person name="Lipovsky A."/>
            <person name="Liu X."/>
            <person name="Liu J."/>
            <person name="Liu S."/>
            <person name="Lokyitsang T."/>
            <person name="Lokyitsang Y."/>
            <person name="Lubonja R."/>
            <person name="Lui A."/>
            <person name="MacDonald P."/>
            <person name="Magnisalis V."/>
            <person name="Maru K."/>
            <person name="Matthews C."/>
            <person name="McCusker W."/>
            <person name="McDonough S."/>
            <person name="Mehta T."/>
            <person name="Meldrim J."/>
            <person name="Meneus L."/>
            <person name="Mihai O."/>
            <person name="Mihalev A."/>
            <person name="Mihova T."/>
            <person name="Mittelman R."/>
            <person name="Mlenga V."/>
            <person name="Montmayeur A."/>
            <person name="Mulrain L."/>
            <person name="Navidi A."/>
            <person name="Naylor J."/>
            <person name="Negash T."/>
            <person name="Nguyen T."/>
            <person name="Nguyen N."/>
            <person name="Nicol R."/>
            <person name="Norbu C."/>
            <person name="Norbu N."/>
            <person name="Novod N."/>
            <person name="O'Neill B."/>
            <person name="Osman S."/>
            <person name="Markiewicz E."/>
            <person name="Oyono O.L."/>
            <person name="Patti C."/>
            <person name="Phunkhang P."/>
            <person name="Pierre F."/>
            <person name="Priest M."/>
            <person name="Raghuraman S."/>
            <person name="Rege F."/>
            <person name="Reyes R."/>
            <person name="Rise C."/>
            <person name="Rogov P."/>
            <person name="Ross K."/>
            <person name="Ryan E."/>
            <person name="Settipalli S."/>
            <person name="Shea T."/>
            <person name="Sherpa N."/>
            <person name="Shi L."/>
            <person name="Shih D."/>
            <person name="Sparrow T."/>
            <person name="Spaulding J."/>
            <person name="Stalker J."/>
            <person name="Stange-Thomann N."/>
            <person name="Stavropoulos S."/>
            <person name="Stone C."/>
            <person name="Strader C."/>
            <person name="Tesfaye S."/>
            <person name="Thomson T."/>
            <person name="Thoulutsang Y."/>
            <person name="Thoulutsang D."/>
            <person name="Topham K."/>
            <person name="Topping I."/>
            <person name="Tsamla T."/>
            <person name="Vassiliev H."/>
            <person name="Vo A."/>
            <person name="Wangchuk T."/>
            <person name="Wangdi T."/>
            <person name="Weiand M."/>
            <person name="Wilkinson J."/>
            <person name="Wilson A."/>
            <person name="Yadav S."/>
            <person name="Young G."/>
            <person name="Yu Q."/>
            <person name="Zembek L."/>
            <person name="Zhong D."/>
            <person name="Zimmer A."/>
            <person name="Zwirko Z."/>
            <person name="Jaffe D.B."/>
            <person name="Alvarez P."/>
            <person name="Brockman W."/>
            <person name="Butler J."/>
            <person name="Chin C."/>
            <person name="Gnerre S."/>
            <person name="Grabherr M."/>
            <person name="Kleber M."/>
            <person name="Mauceli E."/>
            <person name="MacCallum I."/>
        </authorList>
    </citation>
    <scope>NUCLEOTIDE SEQUENCE [LARGE SCALE GENOMIC DNA]</scope>
    <source>
        <strain evidence="8">TSC#15010-1051.87</strain>
        <strain evidence="10">Tucson 15010-1051.87</strain>
    </source>
</reference>
<feature type="compositionally biased region" description="Acidic residues" evidence="6">
    <location>
        <begin position="401"/>
        <end position="415"/>
    </location>
</feature>
<dbReference type="GO" id="GO:0032465">
    <property type="term" value="P:regulation of cytokinesis"/>
    <property type="evidence" value="ECO:0007669"/>
    <property type="project" value="TreeGrafter"/>
</dbReference>
<reference evidence="8" key="3">
    <citation type="submission" date="2008-06" db="EMBL/GenBank/DDBJ databases">
        <authorList>
            <consortium name="FlyBase"/>
        </authorList>
    </citation>
    <scope>NUCLEOTIDE SEQUENCE</scope>
    <source>
        <strain evidence="8">TSC#15010-1051.87</strain>
    </source>
</reference>
<evidence type="ECO:0000313" key="10">
    <source>
        <dbReference type="Proteomes" id="UP000008792"/>
    </source>
</evidence>
<dbReference type="GO" id="GO:0005813">
    <property type="term" value="C:centrosome"/>
    <property type="evidence" value="ECO:0007669"/>
    <property type="project" value="TreeGrafter"/>
</dbReference>
<dbReference type="PANTHER" id="PTHR46591">
    <property type="entry name" value="ZINC FINGER FYVE DOMAIN-CONTAINING PROTEIN 26"/>
    <property type="match status" value="1"/>
</dbReference>
<evidence type="ECO:0000256" key="2">
    <source>
        <dbReference type="ARBA" id="ARBA00022723"/>
    </source>
</evidence>
<dbReference type="GO" id="GO:0000724">
    <property type="term" value="P:double-strand break repair via homologous recombination"/>
    <property type="evidence" value="ECO:0007669"/>
    <property type="project" value="InterPro"/>
</dbReference>
<evidence type="ECO:0000256" key="6">
    <source>
        <dbReference type="SAM" id="MobiDB-lite"/>
    </source>
</evidence>
<dbReference type="KEGG" id="dvi:6630559"/>
<dbReference type="GO" id="GO:0005765">
    <property type="term" value="C:lysosomal membrane"/>
    <property type="evidence" value="ECO:0007669"/>
    <property type="project" value="TreeGrafter"/>
</dbReference>
<dbReference type="Proteomes" id="UP000008792">
    <property type="component" value="Unassembled WGS sequence"/>
</dbReference>
<dbReference type="SMR" id="B4LXL3"/>
<dbReference type="InterPro" id="IPR028730">
    <property type="entry name" value="ZFYVE26"/>
</dbReference>
<dbReference type="GO" id="GO:0032266">
    <property type="term" value="F:phosphatidylinositol-3-phosphate binding"/>
    <property type="evidence" value="ECO:0007669"/>
    <property type="project" value="InterPro"/>
</dbReference>
<evidence type="ECO:0000313" key="8">
    <source>
        <dbReference type="EMBL" id="EDW66797.1"/>
    </source>
</evidence>
<dbReference type="InterPro" id="IPR057946">
    <property type="entry name" value="TPR_ZFYVE26"/>
</dbReference>
<dbReference type="InterPro" id="IPR017455">
    <property type="entry name" value="Znf_FYVE-rel"/>
</dbReference>
<feature type="domain" description="FYVE-type" evidence="7">
    <location>
        <begin position="1470"/>
        <end position="1526"/>
    </location>
</feature>
<dbReference type="Gene3D" id="3.30.40.10">
    <property type="entry name" value="Zinc/RING finger domain, C3HC4 (zinc finger)"/>
    <property type="match status" value="1"/>
</dbReference>
<keyword evidence="2" id="KW-0479">Metal-binding</keyword>
<evidence type="ECO:0000313" key="9">
    <source>
        <dbReference type="EMBL" id="KRF82932.1"/>
    </source>
</evidence>
<evidence type="ECO:0000256" key="4">
    <source>
        <dbReference type="ARBA" id="ARBA00022833"/>
    </source>
</evidence>
<dbReference type="STRING" id="7244.B4LXL3"/>
<proteinExistence type="predicted"/>
<keyword evidence="10" id="KW-1185">Reference proteome</keyword>
<dbReference type="EMBL" id="CH940650">
    <property type="protein sequence ID" value="KRF82932.1"/>
    <property type="molecule type" value="Genomic_DNA"/>
</dbReference>
<dbReference type="SMART" id="SM00064">
    <property type="entry name" value="FYVE"/>
    <property type="match status" value="1"/>
</dbReference>
<dbReference type="InterPro" id="IPR013083">
    <property type="entry name" value="Znf_RING/FYVE/PHD"/>
</dbReference>
<dbReference type="InterPro" id="IPR000306">
    <property type="entry name" value="Znf_FYVE"/>
</dbReference>
<organism evidence="8 10">
    <name type="scientific">Drosophila virilis</name>
    <name type="common">Fruit fly</name>
    <dbReference type="NCBI Taxonomy" id="7244"/>
    <lineage>
        <taxon>Eukaryota</taxon>
        <taxon>Metazoa</taxon>
        <taxon>Ecdysozoa</taxon>
        <taxon>Arthropoda</taxon>
        <taxon>Hexapoda</taxon>
        <taxon>Insecta</taxon>
        <taxon>Pterygota</taxon>
        <taxon>Neoptera</taxon>
        <taxon>Endopterygota</taxon>
        <taxon>Diptera</taxon>
        <taxon>Brachycera</taxon>
        <taxon>Muscomorpha</taxon>
        <taxon>Ephydroidea</taxon>
        <taxon>Drosophilidae</taxon>
        <taxon>Drosophila</taxon>
    </lineage>
</organism>
<keyword evidence="1" id="KW-0597">Phosphoprotein</keyword>
<dbReference type="SUPFAM" id="SSF57903">
    <property type="entry name" value="FYVE/PHD zinc finger"/>
    <property type="match status" value="1"/>
</dbReference>
<dbReference type="OMA" id="SYYTALC"/>
<sequence length="2280" mass="259226">MAIQQQQKQALQRLMDLLPIEEEKVVQSFIQCLGGSGAQSHKERLQALLIATPYPTLQILQLLYDQSKFYIGRIISAALKQMLDDDAHSGASTATRFLSMLANFPQHILDTETVQQRLLERLVSDSWGNNEHLMLALLARQDPQLLNTVLHKQQQQLELLCGNTAPTNQLVLHLTLKQRVHFMPRLCQQLKNFECIQDRTLRNILLILRLANEFELGRQTLDELAQLDQLLAAFDIAAVPDELQSVHQFFFADFQRLCVLLKFLQQQRDGNACKIIKVDALLRAPGVLSLIYEHGIECDKDQVIQLIEQTYKWQLQTPALRCVRAEELVTWSYYTALCQVYNVILELHDSTVKEQLLLLSAQLRQLHDLGTLCSLLEDIFQLVFLRWEQLQNLKQCGGDADNGDEDDEDDEQYVDDDAKPPRTTNVNIAPRRRYGFICRARALYALFSCLKSFVTKKLHTQDFKYATEEQQRAFQRLVDAISETLWKFSVLQKIEQSLTKTTPASACRLEPEQMLQLIQMHSNGREKASSDDESRERCFQASSITRRKARRQRRAASFSGAVATRSADAPTLEQCRARAQQLLLSGGASNKEPQMTVAQSLERSIIPKMLSTPEQLAILALALKNFNDVKYIIETFHLEQSQLSRELQFMEHQQLIKQKLANIYANYEALAVEGKTMSSSATTTTTVEQIKSVAAKGFELSKIISVVDNFAQSQKLQHAAELKALLQRHSANAQYSFLQQFQERNLNALIVCDLIVNLRFNREITSNLLLVIRRQQQQQPPQQQQPALDSSSEGSPREIGPMYFLENLCECMRLLERAGRETALSDMLCQHSYVLKPASLALQLQREAAFQTLYHKLSSDYAHSRELRAHAALFQQLKSRHNYYARFCSYVQQLARLLQLRDPNLEYHNTQLLRHDPYQVIGELIYECDITPLEIEANVAALHLNLVHVIALNICPQLADSARKQSPRSVSPQKQESIHNYIAQHNQLLAQLLQAVQLCDLSVINEFETNLNFNCLRQLMQLPEITTLALMHQENPVMAALHAYKLDSATLEHLEVNKELQLRILLLGIGGQGEPAQQMKARIDLLISELIAEDPRHIQLAVHMHDLGTRAQLLQQHITKISSSQLAKELIERTLQHRAAAHGIPQTLRTQLEHTLSDIRIYARVSALLEFESWPQAYDFGRQTPNVIFEQLLLGRHYELCCEWCRMVQLTDSAGQQRVCLLTLLDALLELRDEDEVDAHLLHIAELFPVTVLVNFLDTHKDKMRSISLLKWLLDYLERHARDPRPYLNYQLSLDLLRQLPNNERLHFWPLLRYPLLIVEQLVMNTRFELLAKLLEPARAKLEQRMPLGPCGYCFDKRGHAYDLQSSSSGGCGKGSGKLRFQLGQTSSEAFILLNFNSYQQDHVVSNDCLDLLLRIYASKALDYHIANVRIGVAPEPGSLGTDVQNSLDSLCGAFQVPKQAPTREQWMPDEEASHCMCCRRSAFTMLMRRHHCRRCGRVVCSACSAQRMIIPEIYGDVEVRVCNDCCAPVVAEKPLNVNEISAVIPRPSSSCPPDAYKWRLSGIITHDKLLREEFCYEHAPSVALSLSILRHHLDQQQCVDLLLFHCRKLEKLIVPNPEVDYELVAKMMNCLALAAKVRGAPGEFETIREHSEIIMAVVQQGCEYLIPAGPLNNHSLRQLADALVEAEHWKLALEVHLKWGYATTGVMAAHGLTCLRAGCYDAAREKFAHCMTRLSTEEQNSCIYKDIFGKEIALTEAPNNPPMPKKRPQRGPALLQEILQLIATLPQTHPQPETLQRASLIRNSNSSLASLFSRRREPYVVQTPLREPALNVINALSNLKHITKGQYGDPTVRSGAEDNRQSRTFEESLHYVLTYGSHADILQFLMQRDELRAALRYWQHQQLVSELFIQYIFQVSLAGGRLPALIGELQQLDPDSQLSAWRVPLLQTCRYLEQHQQLNSLYQLQLLLKDYVRASMTCVKFYPLDCDNFQKLHANAQHLISAHMHLQGELDLAHWEHLQREQQLAGSRRPSAVSCNVGTTCFAMQLDARSLNGHINTIRRQMELAKFLAQCEREQPPVAGGLVCTLHILKQIRLEAPRGTLPTLFDGAADKIQLCMLVLLCGKNIDEGFGLAYGIMQDYKLVPIKVFGATAKYLAKNQRLAEVERLLDCIASNNGSSSASEADELLSIAVNAAVHSNEPETKLILDKLVKRIGNVELRISSYIFIGQLKSAYLLANKHERLADIRKILRQAEMTNQIHIKKLCEKKLNINSTPMSPTPL</sequence>
<dbReference type="GO" id="GO:0000281">
    <property type="term" value="P:mitotic cytokinesis"/>
    <property type="evidence" value="ECO:0007669"/>
    <property type="project" value="InterPro"/>
</dbReference>
<feature type="region of interest" description="Disordered" evidence="6">
    <location>
        <begin position="398"/>
        <end position="425"/>
    </location>
</feature>
<dbReference type="InterPro" id="IPR011011">
    <property type="entry name" value="Znf_FYVE_PHD"/>
</dbReference>
<dbReference type="Pfam" id="PF25569">
    <property type="entry name" value="TPR_ZFYVE26"/>
    <property type="match status" value="1"/>
</dbReference>
<keyword evidence="4" id="KW-0862">Zinc</keyword>
<reference evidence="8" key="2">
    <citation type="journal article" date="2008" name="Bioinformatics">
        <title>Assembly reconciliation.</title>
        <authorList>
            <person name="Zimin A.V."/>
            <person name="Smith D.R."/>
            <person name="Sutton G."/>
            <person name="Yorke J.A."/>
        </authorList>
    </citation>
    <scope>NUCLEOTIDE SEQUENCE</scope>
    <source>
        <strain evidence="8">TSC#15010-1051.87</strain>
    </source>
</reference>
<dbReference type="InParanoid" id="B4LXL3"/>
<dbReference type="FunCoup" id="B4LXL3">
    <property type="interactions" value="24"/>
</dbReference>
<accession>B4LXL3</accession>
<dbReference type="GO" id="GO:0008270">
    <property type="term" value="F:zinc ion binding"/>
    <property type="evidence" value="ECO:0007669"/>
    <property type="project" value="UniProtKB-KW"/>
</dbReference>
<protein>
    <submittedName>
        <fullName evidence="8">Uncharacterized protein, isoform A</fullName>
    </submittedName>
    <submittedName>
        <fullName evidence="9">Uncharacterized protein, isoform B</fullName>
    </submittedName>
</protein>
<keyword evidence="3 5" id="KW-0863">Zinc-finger</keyword>
<dbReference type="eggNOG" id="KOG1811">
    <property type="taxonomic scope" value="Eukaryota"/>
</dbReference>
<dbReference type="Pfam" id="PF01363">
    <property type="entry name" value="FYVE"/>
    <property type="match status" value="1"/>
</dbReference>
<evidence type="ECO:0000256" key="5">
    <source>
        <dbReference type="PROSITE-ProRule" id="PRU00091"/>
    </source>
</evidence>
<dbReference type="EMBL" id="CH940650">
    <property type="protein sequence ID" value="EDW66797.1"/>
    <property type="molecule type" value="Genomic_DNA"/>
</dbReference>
<dbReference type="PANTHER" id="PTHR46591:SF1">
    <property type="entry name" value="ZINC FINGER FYVE DOMAIN-CONTAINING PROTEIN 26"/>
    <property type="match status" value="1"/>
</dbReference>
<dbReference type="HOGENOM" id="CLU_230725_0_0_1"/>
<dbReference type="GO" id="GO:0030496">
    <property type="term" value="C:midbody"/>
    <property type="evidence" value="ECO:0007669"/>
    <property type="project" value="TreeGrafter"/>
</dbReference>
<dbReference type="PROSITE" id="PS50178">
    <property type="entry name" value="ZF_FYVE"/>
    <property type="match status" value="1"/>
</dbReference>
<evidence type="ECO:0000256" key="3">
    <source>
        <dbReference type="ARBA" id="ARBA00022771"/>
    </source>
</evidence>
<gene>
    <name evidence="8" type="primary">Dvir\GJ23428</name>
    <name evidence="8" type="ORF">Dvir_GJ23428</name>
</gene>
<evidence type="ECO:0000256" key="1">
    <source>
        <dbReference type="ARBA" id="ARBA00022553"/>
    </source>
</evidence>
<dbReference type="OrthoDB" id="1936617at2759"/>
<name>B4LXL3_DROVI</name>
<evidence type="ECO:0000259" key="7">
    <source>
        <dbReference type="PROSITE" id="PS50178"/>
    </source>
</evidence>